<comment type="caution">
    <text evidence="2">The sequence shown here is derived from an EMBL/GenBank/DDBJ whole genome shotgun (WGS) entry which is preliminary data.</text>
</comment>
<feature type="transmembrane region" description="Helical" evidence="1">
    <location>
        <begin position="88"/>
        <end position="110"/>
    </location>
</feature>
<keyword evidence="1" id="KW-0812">Transmembrane</keyword>
<evidence type="ECO:0000313" key="3">
    <source>
        <dbReference type="Proteomes" id="UP000029578"/>
    </source>
</evidence>
<dbReference type="Proteomes" id="UP000029578">
    <property type="component" value="Unassembled WGS sequence"/>
</dbReference>
<proteinExistence type="predicted"/>
<sequence>MQIERPKIELYKVRSFGEKFSAIFEFIRENFKFWLRACTYLLLPLCLVQGFAMEMMMKVLAPYYTNTFDMGEDVDVAQGMLFRLGASYVGYGICFLIGSTLLVGICYSMVKYYHKSPNRLRNTTLSDLKPIIIQVIKRSLLMTVVLVALFIGVLVLIIFFTAITSAPILAIIPIIALIVCCLPVSMALPVYVFEDKETLFSSIARGFKLGFHSFWSLFGLMFVIGFLTNILSSFTSIPWYILTVVKSVLLATDTTQSSFATSPMYSFFVYLSSVFMNFGMYLTMTISTFALAFHYGSIAEEEDGFSVEDDIQHFEELAEKDTDIDNFDKL</sequence>
<feature type="transmembrane region" description="Helical" evidence="1">
    <location>
        <begin position="214"/>
        <end position="241"/>
    </location>
</feature>
<evidence type="ECO:0000313" key="2">
    <source>
        <dbReference type="EMBL" id="KGF56511.1"/>
    </source>
</evidence>
<feature type="transmembrane region" description="Helical" evidence="1">
    <location>
        <begin position="139"/>
        <end position="162"/>
    </location>
</feature>
<evidence type="ECO:0000256" key="1">
    <source>
        <dbReference type="SAM" id="Phobius"/>
    </source>
</evidence>
<protein>
    <submittedName>
        <fullName evidence="2">Membrane protein</fullName>
    </submittedName>
</protein>
<feature type="transmembrane region" description="Helical" evidence="1">
    <location>
        <begin position="33"/>
        <end position="52"/>
    </location>
</feature>
<reference evidence="2 3" key="1">
    <citation type="submission" date="2014-07" db="EMBL/GenBank/DDBJ databases">
        <authorList>
            <person name="McCorrison J."/>
            <person name="Sanka R."/>
            <person name="Torralba M."/>
            <person name="Gillis M."/>
            <person name="Haft D.H."/>
            <person name="Methe B."/>
            <person name="Sutton G."/>
            <person name="Nelson K.E."/>
        </authorList>
    </citation>
    <scope>NUCLEOTIDE SEQUENCE [LARGE SCALE GENOMIC DNA]</scope>
    <source>
        <strain evidence="2 3">DNF00666</strain>
    </source>
</reference>
<keyword evidence="1" id="KW-1133">Transmembrane helix</keyword>
<name>A0A096BBS9_9BACT</name>
<dbReference type="RefSeq" id="WP_036861645.1">
    <property type="nucleotide sequence ID" value="NZ_JRNS01000075.1"/>
</dbReference>
<gene>
    <name evidence="2" type="ORF">HMPREF0661_00990</name>
</gene>
<feature type="transmembrane region" description="Helical" evidence="1">
    <location>
        <begin position="267"/>
        <end position="293"/>
    </location>
</feature>
<feature type="transmembrane region" description="Helical" evidence="1">
    <location>
        <begin position="168"/>
        <end position="193"/>
    </location>
</feature>
<organism evidence="2 3">
    <name type="scientific">Prevotella melaninogenica DNF00666</name>
    <dbReference type="NCBI Taxonomy" id="1401073"/>
    <lineage>
        <taxon>Bacteria</taxon>
        <taxon>Pseudomonadati</taxon>
        <taxon>Bacteroidota</taxon>
        <taxon>Bacteroidia</taxon>
        <taxon>Bacteroidales</taxon>
        <taxon>Prevotellaceae</taxon>
        <taxon>Prevotella</taxon>
    </lineage>
</organism>
<keyword evidence="1" id="KW-0472">Membrane</keyword>
<dbReference type="EMBL" id="JRNS01000075">
    <property type="protein sequence ID" value="KGF56511.1"/>
    <property type="molecule type" value="Genomic_DNA"/>
</dbReference>
<accession>A0A096BBS9</accession>
<dbReference type="AlphaFoldDB" id="A0A096BBS9"/>